<keyword evidence="2 3" id="KW-0040">ANK repeat</keyword>
<feature type="compositionally biased region" description="Basic residues" evidence="4">
    <location>
        <begin position="141"/>
        <end position="153"/>
    </location>
</feature>
<dbReference type="Pfam" id="PF12796">
    <property type="entry name" value="Ank_2"/>
    <property type="match status" value="1"/>
</dbReference>
<dbReference type="AlphaFoldDB" id="A0A7G2CAG3"/>
<accession>A0A7G2CAG3</accession>
<evidence type="ECO:0000256" key="1">
    <source>
        <dbReference type="ARBA" id="ARBA00022737"/>
    </source>
</evidence>
<evidence type="ECO:0000256" key="4">
    <source>
        <dbReference type="SAM" id="MobiDB-lite"/>
    </source>
</evidence>
<gene>
    <name evidence="5" type="ORF">ADEAN_000432800</name>
</gene>
<feature type="region of interest" description="Disordered" evidence="4">
    <location>
        <begin position="318"/>
        <end position="348"/>
    </location>
</feature>
<dbReference type="Proteomes" id="UP000515908">
    <property type="component" value="Chromosome 07"/>
</dbReference>
<dbReference type="Gene3D" id="1.25.40.20">
    <property type="entry name" value="Ankyrin repeat-containing domain"/>
    <property type="match status" value="1"/>
</dbReference>
<evidence type="ECO:0000256" key="3">
    <source>
        <dbReference type="PROSITE-ProRule" id="PRU00023"/>
    </source>
</evidence>
<dbReference type="InterPro" id="IPR036770">
    <property type="entry name" value="Ankyrin_rpt-contain_sf"/>
</dbReference>
<proteinExistence type="predicted"/>
<dbReference type="PANTHER" id="PTHR24173">
    <property type="entry name" value="ANKYRIN REPEAT CONTAINING"/>
    <property type="match status" value="1"/>
</dbReference>
<evidence type="ECO:0000313" key="6">
    <source>
        <dbReference type="Proteomes" id="UP000515908"/>
    </source>
</evidence>
<dbReference type="PROSITE" id="PS50088">
    <property type="entry name" value="ANK_REPEAT"/>
    <property type="match status" value="1"/>
</dbReference>
<protein>
    <submittedName>
        <fullName evidence="5">Ankyrin repeats (3 copies)/Ankyrin repeats (Many copies)/Ankyrin repeat, putative</fullName>
    </submittedName>
</protein>
<organism evidence="5 6">
    <name type="scientific">Angomonas deanei</name>
    <dbReference type="NCBI Taxonomy" id="59799"/>
    <lineage>
        <taxon>Eukaryota</taxon>
        <taxon>Discoba</taxon>
        <taxon>Euglenozoa</taxon>
        <taxon>Kinetoplastea</taxon>
        <taxon>Metakinetoplastina</taxon>
        <taxon>Trypanosomatida</taxon>
        <taxon>Trypanosomatidae</taxon>
        <taxon>Strigomonadinae</taxon>
        <taxon>Angomonas</taxon>
    </lineage>
</organism>
<dbReference type="EMBL" id="LR877151">
    <property type="protein sequence ID" value="CAD2216850.1"/>
    <property type="molecule type" value="Genomic_DNA"/>
</dbReference>
<dbReference type="VEuPathDB" id="TriTrypDB:ADEAN_000432800"/>
<dbReference type="PROSITE" id="PS50297">
    <property type="entry name" value="ANK_REP_REGION"/>
    <property type="match status" value="1"/>
</dbReference>
<evidence type="ECO:0000256" key="2">
    <source>
        <dbReference type="ARBA" id="ARBA00023043"/>
    </source>
</evidence>
<feature type="region of interest" description="Disordered" evidence="4">
    <location>
        <begin position="138"/>
        <end position="158"/>
    </location>
</feature>
<dbReference type="PANTHER" id="PTHR24173:SF74">
    <property type="entry name" value="ANKYRIN REPEAT DOMAIN-CONTAINING PROTEIN 16"/>
    <property type="match status" value="1"/>
</dbReference>
<evidence type="ECO:0000313" key="5">
    <source>
        <dbReference type="EMBL" id="CAD2216850.1"/>
    </source>
</evidence>
<keyword evidence="6" id="KW-1185">Reference proteome</keyword>
<dbReference type="SMART" id="SM00248">
    <property type="entry name" value="ANK"/>
    <property type="match status" value="2"/>
</dbReference>
<reference evidence="5 6" key="1">
    <citation type="submission" date="2020-08" db="EMBL/GenBank/DDBJ databases">
        <authorList>
            <person name="Newling K."/>
            <person name="Davey J."/>
            <person name="Forrester S."/>
        </authorList>
    </citation>
    <scope>NUCLEOTIDE SEQUENCE [LARGE SCALE GENOMIC DNA]</scope>
    <source>
        <strain evidence="6">Crithidia deanei Carvalho (ATCC PRA-265)</strain>
    </source>
</reference>
<feature type="repeat" description="ANK" evidence="3">
    <location>
        <begin position="268"/>
        <end position="300"/>
    </location>
</feature>
<keyword evidence="1" id="KW-0677">Repeat</keyword>
<dbReference type="SUPFAM" id="SSF48403">
    <property type="entry name" value="Ankyrin repeat"/>
    <property type="match status" value="1"/>
</dbReference>
<name>A0A7G2CAG3_9TRYP</name>
<dbReference type="InterPro" id="IPR002110">
    <property type="entry name" value="Ankyrin_rpt"/>
</dbReference>
<sequence length="348" mass="37877">MSLTPNDASVLCVITTNNSGGSHLIATINVTLQHTLADVRSVLVSLARGEGGGPKAVVEEPVNVSDVELKKQILSAPLHPFDLTECFYFVRAGGCRVVKEGLETRLTVGECIPRYPRFGVPREPAWCLSPPAPTVIVPRHPTARRTPKGKKLGHKYDNKHTGEKRTGVVWLQIAQGIVNRPYMVTAERVLAERLLLQQKFLYHRDGGSGYGQLFSVQSFGSSITKWNANVVDFLGRTLLHEVCQIGNEQAARFLLSKNYVVVEARDRSGNTPLHLAVQSCQGACVKLLLEHGADPLTPNDSTGDTPLHLALLRGEARGGHGGTALCPPTREWRGGRSGASLHPESQWL</sequence>